<evidence type="ECO:0008006" key="6">
    <source>
        <dbReference type="Google" id="ProtNLM"/>
    </source>
</evidence>
<name>A0ABW4Q582_9MICC</name>
<organism evidence="4 5">
    <name type="scientific">Arthrobacter flavus</name>
    <dbReference type="NCBI Taxonomy" id="95172"/>
    <lineage>
        <taxon>Bacteria</taxon>
        <taxon>Bacillati</taxon>
        <taxon>Actinomycetota</taxon>
        <taxon>Actinomycetes</taxon>
        <taxon>Micrococcales</taxon>
        <taxon>Micrococcaceae</taxon>
        <taxon>Arthrobacter</taxon>
    </lineage>
</organism>
<dbReference type="Gene3D" id="2.40.420.20">
    <property type="match status" value="1"/>
</dbReference>
<feature type="coiled-coil region" evidence="1">
    <location>
        <begin position="231"/>
        <end position="284"/>
    </location>
</feature>
<evidence type="ECO:0000256" key="3">
    <source>
        <dbReference type="SAM" id="Phobius"/>
    </source>
</evidence>
<keyword evidence="3" id="KW-1133">Transmembrane helix</keyword>
<proteinExistence type="predicted"/>
<evidence type="ECO:0000256" key="2">
    <source>
        <dbReference type="SAM" id="MobiDB-lite"/>
    </source>
</evidence>
<keyword evidence="3" id="KW-0812">Transmembrane</keyword>
<feature type="region of interest" description="Disordered" evidence="2">
    <location>
        <begin position="478"/>
        <end position="497"/>
    </location>
</feature>
<gene>
    <name evidence="4" type="ORF">ACFSFX_04760</name>
</gene>
<keyword evidence="5" id="KW-1185">Reference proteome</keyword>
<evidence type="ECO:0000256" key="1">
    <source>
        <dbReference type="SAM" id="Coils"/>
    </source>
</evidence>
<comment type="caution">
    <text evidence="4">The sequence shown here is derived from an EMBL/GenBank/DDBJ whole genome shotgun (WGS) entry which is preliminary data.</text>
</comment>
<reference evidence="5" key="1">
    <citation type="journal article" date="2019" name="Int. J. Syst. Evol. Microbiol.">
        <title>The Global Catalogue of Microorganisms (GCM) 10K type strain sequencing project: providing services to taxonomists for standard genome sequencing and annotation.</title>
        <authorList>
            <consortium name="The Broad Institute Genomics Platform"/>
            <consortium name="The Broad Institute Genome Sequencing Center for Infectious Disease"/>
            <person name="Wu L."/>
            <person name="Ma J."/>
        </authorList>
    </citation>
    <scope>NUCLEOTIDE SEQUENCE [LARGE SCALE GENOMIC DNA]</scope>
    <source>
        <strain evidence="5">JCM 11496</strain>
    </source>
</reference>
<evidence type="ECO:0000313" key="5">
    <source>
        <dbReference type="Proteomes" id="UP001597307"/>
    </source>
</evidence>
<feature type="region of interest" description="Disordered" evidence="2">
    <location>
        <begin position="1"/>
        <end position="35"/>
    </location>
</feature>
<dbReference type="Proteomes" id="UP001597307">
    <property type="component" value="Unassembled WGS sequence"/>
</dbReference>
<feature type="transmembrane region" description="Helical" evidence="3">
    <location>
        <begin position="53"/>
        <end position="75"/>
    </location>
</feature>
<accession>A0ABW4Q582</accession>
<sequence>MLRSRRDRSAEQHAETAGLDLVLDDTGQEQEPIPTRSSVSAGVAAVFQRNKTLWIVVAAAALSLVIGLLLGRFLVSPADAAADAEPPTPGLVTVPVEYGQLSNDVTIRGEVAYADPVEVRIDTSSISGPAVVTGQVPEEGTDLEPLSIALEVAGRPVIVLPGELPAYRTLQVGVSGPDVVQFKTAVRTIGIDAGDPADPVFGVDAANAVAALYAEAGYSAPESEEGATEAVRAAQESVRAAEQGLLTAQNELATTPVGATLIEVREADNTVASARRELAAAQDADPQDPLQLGNLVDALELAELRRQQLGSDRTDAPQRAAVDVAATQLTQAQEELTRTEQAALPALPAGEVLYLSELPRRVDAVTAQRGSLLEGPAMTVSGATLGLSGSAAEADARLLKVDDKATFELPDGTVHQATIKAVAAGEGESPRWTIELQPDPLTPEQIQELQGSNVRVSIAVGATDGDVLSVPYAALSAGPGGETRVEVTEGDPRDGEETTTRLVVVRSGLATSGAVEVTPIEGDLTEGDLVVVGK</sequence>
<keyword evidence="3" id="KW-0472">Membrane</keyword>
<feature type="compositionally biased region" description="Basic and acidic residues" evidence="2">
    <location>
        <begin position="483"/>
        <end position="497"/>
    </location>
</feature>
<dbReference type="EMBL" id="JBHUGA010000010">
    <property type="protein sequence ID" value="MFD1845903.1"/>
    <property type="molecule type" value="Genomic_DNA"/>
</dbReference>
<protein>
    <recommendedName>
        <fullName evidence="6">HlyD family secretion protein</fullName>
    </recommendedName>
</protein>
<dbReference type="RefSeq" id="WP_343878166.1">
    <property type="nucleotide sequence ID" value="NZ_BAAAIJ010000010.1"/>
</dbReference>
<evidence type="ECO:0000313" key="4">
    <source>
        <dbReference type="EMBL" id="MFD1845903.1"/>
    </source>
</evidence>
<keyword evidence="1" id="KW-0175">Coiled coil</keyword>